<keyword evidence="3" id="KW-1185">Reference proteome</keyword>
<reference evidence="2 3" key="1">
    <citation type="submission" date="2018-02" db="EMBL/GenBank/DDBJ databases">
        <title>The genomes of Aspergillus section Nigri reveals drivers in fungal speciation.</title>
        <authorList>
            <consortium name="DOE Joint Genome Institute"/>
            <person name="Vesth T.C."/>
            <person name="Nybo J."/>
            <person name="Theobald S."/>
            <person name="Brandl J."/>
            <person name="Frisvad J.C."/>
            <person name="Nielsen K.F."/>
            <person name="Lyhne E.K."/>
            <person name="Kogle M.E."/>
            <person name="Kuo A."/>
            <person name="Riley R."/>
            <person name="Clum A."/>
            <person name="Nolan M."/>
            <person name="Lipzen A."/>
            <person name="Salamov A."/>
            <person name="Henrissat B."/>
            <person name="Wiebenga A."/>
            <person name="De vries R.P."/>
            <person name="Grigoriev I.V."/>
            <person name="Mortensen U.H."/>
            <person name="Andersen M.R."/>
            <person name="Baker S.E."/>
        </authorList>
    </citation>
    <scope>NUCLEOTIDE SEQUENCE [LARGE SCALE GENOMIC DNA]</scope>
    <source>
        <strain evidence="2 3">CBS 121593</strain>
    </source>
</reference>
<dbReference type="EMBL" id="KZ824479">
    <property type="protein sequence ID" value="RAK96163.1"/>
    <property type="molecule type" value="Genomic_DNA"/>
</dbReference>
<gene>
    <name evidence="2" type="ORF">BO80DRAFT_392328</name>
</gene>
<keyword evidence="1" id="KW-0472">Membrane</keyword>
<feature type="transmembrane region" description="Helical" evidence="1">
    <location>
        <begin position="650"/>
        <end position="671"/>
    </location>
</feature>
<feature type="transmembrane region" description="Helical" evidence="1">
    <location>
        <begin position="130"/>
        <end position="152"/>
    </location>
</feature>
<dbReference type="Proteomes" id="UP000249402">
    <property type="component" value="Unassembled WGS sequence"/>
</dbReference>
<evidence type="ECO:0000313" key="3">
    <source>
        <dbReference type="Proteomes" id="UP000249402"/>
    </source>
</evidence>
<feature type="transmembrane region" description="Helical" evidence="1">
    <location>
        <begin position="190"/>
        <end position="210"/>
    </location>
</feature>
<proteinExistence type="predicted"/>
<feature type="transmembrane region" description="Helical" evidence="1">
    <location>
        <begin position="83"/>
        <end position="110"/>
    </location>
</feature>
<keyword evidence="1" id="KW-1133">Transmembrane helix</keyword>
<dbReference type="OrthoDB" id="4721035at2759"/>
<name>A0A395GQ36_9EURO</name>
<dbReference type="GeneID" id="37222079"/>
<dbReference type="RefSeq" id="XP_025570491.1">
    <property type="nucleotide sequence ID" value="XM_025717214.1"/>
</dbReference>
<keyword evidence="1" id="KW-0812">Transmembrane</keyword>
<dbReference type="VEuPathDB" id="FungiDB:BO80DRAFT_392328"/>
<accession>A0A395GQ36</accession>
<dbReference type="STRING" id="1448316.A0A395GQ36"/>
<organism evidence="2 3">
    <name type="scientific">Aspergillus ibericus CBS 121593</name>
    <dbReference type="NCBI Taxonomy" id="1448316"/>
    <lineage>
        <taxon>Eukaryota</taxon>
        <taxon>Fungi</taxon>
        <taxon>Dikarya</taxon>
        <taxon>Ascomycota</taxon>
        <taxon>Pezizomycotina</taxon>
        <taxon>Eurotiomycetes</taxon>
        <taxon>Eurotiomycetidae</taxon>
        <taxon>Eurotiales</taxon>
        <taxon>Aspergillaceae</taxon>
        <taxon>Aspergillus</taxon>
        <taxon>Aspergillus subgen. Circumdati</taxon>
    </lineage>
</organism>
<evidence type="ECO:0000313" key="2">
    <source>
        <dbReference type="EMBL" id="RAK96163.1"/>
    </source>
</evidence>
<dbReference type="AlphaFoldDB" id="A0A395GQ36"/>
<protein>
    <submittedName>
        <fullName evidence="2">Uncharacterized protein</fullName>
    </submittedName>
</protein>
<evidence type="ECO:0000256" key="1">
    <source>
        <dbReference type="SAM" id="Phobius"/>
    </source>
</evidence>
<sequence>MAARSSDRFYLLSDINIPDASLIDSSSGNGESVIDLRDLSQGPRDLFHSDLTNTPPKDVNHGNQPHTLPVQTNKSKRHCSGHFVTLIILGMYTSILSGIFFIIACIKPFYGNLIGNNASLTASSASLLSALLAKSIELSYVTVCIIFLGQLLSRRALAQRSEGVGIADITLRTWITQPGSLLMQWDMLRYIGWTMLGGLTLIITLAAMLYTTAAEALVSPTLVMGPVQPRLLQGNVSTHYSNVNYIEKTCQSPITATVDPQSRGETCQALEVAGHSNHDYYQFLQGWAEMLKAGNNTSTALVHRPQPHALLYDNTTVTGRWIEIVNTTAVSERYNRVVNNVTAAYPHGGLFAAARDPANNIQQPVDLSGEGKYIIQASLPSPAINVMCVGMSHDELKPLIYTEWPNYRPFNLSTWETCGPVHQIKTNRTVVDNLFGFSEDQAAPVFPIYPEHHNTIINPKVNTTIGNTTLYLLGTAPPSHDPQYVLCSMRGKLSGRCSVQYQVSPSGGNLSSRCEDAADKLQYNRIHPDMAEEPYLQDWQTAAWDWANTVTLASGLMSDYASIERSLMELVLSFDKTTNSSSLDARLPSLSEALAVLAGSTALIGSQGSPFVPYWNYSEPNLTTPVVQVFNATLQSTGYASGWTSDWQQVFYIILAVVFLTNILCLGFIIFQGRGKLVTDFTEPSNLFALAVNSSDTVHAWSGVPLGGPRPPRLCDRWHVDMCENGQYFIRTRGQLQYSEGEAAN</sequence>